<proteinExistence type="predicted"/>
<feature type="domain" description="EF-hand" evidence="13">
    <location>
        <begin position="68"/>
        <end position="103"/>
    </location>
</feature>
<keyword evidence="3 12" id="KW-0732">Signal</keyword>
<dbReference type="InterPro" id="IPR011992">
    <property type="entry name" value="EF-hand-dom_pair"/>
</dbReference>
<evidence type="ECO:0000256" key="3">
    <source>
        <dbReference type="ARBA" id="ARBA00022729"/>
    </source>
</evidence>
<dbReference type="Gene3D" id="1.10.238.10">
    <property type="entry name" value="EF-hand"/>
    <property type="match status" value="3"/>
</dbReference>
<keyword evidence="5" id="KW-0256">Endoplasmic reticulum</keyword>
<keyword evidence="2" id="KW-0479">Metal-binding</keyword>
<evidence type="ECO:0000313" key="14">
    <source>
        <dbReference type="EMBL" id="MFH4975930.1"/>
    </source>
</evidence>
<evidence type="ECO:0000256" key="8">
    <source>
        <dbReference type="ARBA" id="ARBA00023186"/>
    </source>
</evidence>
<dbReference type="Proteomes" id="UP001608902">
    <property type="component" value="Unassembled WGS sequence"/>
</dbReference>
<keyword evidence="7" id="KW-0325">Glycoprotein</keyword>
<name>A0ABD6EHZ3_9BILA</name>
<dbReference type="GO" id="GO:0005788">
    <property type="term" value="C:endoplasmic reticulum lumen"/>
    <property type="evidence" value="ECO:0007669"/>
    <property type="project" value="UniProtKB-SubCell"/>
</dbReference>
<evidence type="ECO:0000256" key="4">
    <source>
        <dbReference type="ARBA" id="ARBA00022737"/>
    </source>
</evidence>
<dbReference type="EMBL" id="JBGFUD010001204">
    <property type="protein sequence ID" value="MFH4975930.1"/>
    <property type="molecule type" value="Genomic_DNA"/>
</dbReference>
<evidence type="ECO:0000256" key="10">
    <source>
        <dbReference type="ARBA" id="ARBA00063143"/>
    </source>
</evidence>
<dbReference type="PANTHER" id="PTHR10827:SF95">
    <property type="entry name" value="LD34388P"/>
    <property type="match status" value="1"/>
</dbReference>
<comment type="function">
    <text evidence="9">Probable molecular chaperone assisting protein biosynthesis and transport in the endoplasmic reticulum. Required for the proper biosynthesis and transport of pulmonary surfactant-associated protein A/SP-A, pulmonary surfactant-associated protein D/SP-D and the lipid transporter ABCA3. By regulating both the proper expression and the degradation through the endoplasmic reticulum-associated protein degradation pathway of these proteins plays a crucial role in pulmonary surfactant homeostasis. Has an anti-fibrotic activity by negatively regulating the secretion of type I and type III collagens. This calcium-binding protein also transiently associates with immature PCSK6 and regulates its secretion.</text>
</comment>
<dbReference type="SUPFAM" id="SSF47473">
    <property type="entry name" value="EF-hand"/>
    <property type="match status" value="2"/>
</dbReference>
<evidence type="ECO:0000256" key="11">
    <source>
        <dbReference type="ARBA" id="ARBA00072696"/>
    </source>
</evidence>
<gene>
    <name evidence="14" type="ORF">AB6A40_002639</name>
</gene>
<dbReference type="AlphaFoldDB" id="A0ABD6EHZ3"/>
<evidence type="ECO:0000256" key="9">
    <source>
        <dbReference type="ARBA" id="ARBA00056975"/>
    </source>
</evidence>
<evidence type="ECO:0000259" key="13">
    <source>
        <dbReference type="PROSITE" id="PS50222"/>
    </source>
</evidence>
<evidence type="ECO:0000256" key="6">
    <source>
        <dbReference type="ARBA" id="ARBA00022837"/>
    </source>
</evidence>
<dbReference type="InterPro" id="IPR018247">
    <property type="entry name" value="EF_Hand_1_Ca_BS"/>
</dbReference>
<feature type="domain" description="EF-hand" evidence="13">
    <location>
        <begin position="104"/>
        <end position="139"/>
    </location>
</feature>
<accession>A0ABD6EHZ3</accession>
<dbReference type="PROSITE" id="PS50222">
    <property type="entry name" value="EF_HAND_2"/>
    <property type="match status" value="4"/>
</dbReference>
<comment type="caution">
    <text evidence="14">The sequence shown here is derived from an EMBL/GenBank/DDBJ whole genome shotgun (WGS) entry which is preliminary data.</text>
</comment>
<evidence type="ECO:0000256" key="12">
    <source>
        <dbReference type="SAM" id="SignalP"/>
    </source>
</evidence>
<organism evidence="14 15">
    <name type="scientific">Gnathostoma spinigerum</name>
    <dbReference type="NCBI Taxonomy" id="75299"/>
    <lineage>
        <taxon>Eukaryota</taxon>
        <taxon>Metazoa</taxon>
        <taxon>Ecdysozoa</taxon>
        <taxon>Nematoda</taxon>
        <taxon>Chromadorea</taxon>
        <taxon>Rhabditida</taxon>
        <taxon>Spirurina</taxon>
        <taxon>Gnathostomatomorpha</taxon>
        <taxon>Gnathostomatoidea</taxon>
        <taxon>Gnathostomatidae</taxon>
        <taxon>Gnathostoma</taxon>
    </lineage>
</organism>
<feature type="domain" description="EF-hand" evidence="13">
    <location>
        <begin position="150"/>
        <end position="185"/>
    </location>
</feature>
<dbReference type="FunFam" id="1.10.238.10:FF:000104">
    <property type="entry name" value="calumenin isoform X1"/>
    <property type="match status" value="1"/>
</dbReference>
<keyword evidence="8" id="KW-0143">Chaperone</keyword>
<evidence type="ECO:0000256" key="1">
    <source>
        <dbReference type="ARBA" id="ARBA00004319"/>
    </source>
</evidence>
<dbReference type="PROSITE" id="PS00018">
    <property type="entry name" value="EF_HAND_1"/>
    <property type="match status" value="6"/>
</dbReference>
<feature type="chain" id="PRO_5044750500" description="Reticulocalbin-3" evidence="12">
    <location>
        <begin position="19"/>
        <end position="312"/>
    </location>
</feature>
<comment type="subcellular location">
    <subcellularLocation>
        <location evidence="1">Endoplasmic reticulum lumen</location>
    </subcellularLocation>
</comment>
<evidence type="ECO:0000256" key="7">
    <source>
        <dbReference type="ARBA" id="ARBA00023180"/>
    </source>
</evidence>
<sequence>MVLRFVLLSVLLFMFVYGDEEHIAHGAASAKFRANHEGEGRHNVHMDHQAVLGSKKEAASFDDLTPEEAKSRLAVIAQRMDADKDGFITAEELTSWVQKSMLSLDDEETKERFEELDNDRDNFVSWKEYITDAFPEEMDENEQPDAEDMKLINEDKLYFQAADVDGDGKLSQNEFNAFQNPEYHPHMHDTLVKVTMLEKDKNKDGRIDRSEFLGEIGENPDSEWYTVEKNRFEEEYDVDKNGYLEGDEIKHWLIPDVQLTAKQEAEHLISEADKNNDGKLTVDEVLDAQTVFVGSEATNYGEKLTEVSHEEL</sequence>
<feature type="domain" description="EF-hand" evidence="13">
    <location>
        <begin position="260"/>
        <end position="295"/>
    </location>
</feature>
<evidence type="ECO:0000313" key="15">
    <source>
        <dbReference type="Proteomes" id="UP001608902"/>
    </source>
</evidence>
<dbReference type="GO" id="GO:0046872">
    <property type="term" value="F:metal ion binding"/>
    <property type="evidence" value="ECO:0007669"/>
    <property type="project" value="UniProtKB-KW"/>
</dbReference>
<dbReference type="Pfam" id="PF13499">
    <property type="entry name" value="EF-hand_7"/>
    <property type="match status" value="3"/>
</dbReference>
<keyword evidence="15" id="KW-1185">Reference proteome</keyword>
<dbReference type="GO" id="GO:0015031">
    <property type="term" value="P:protein transport"/>
    <property type="evidence" value="ECO:0007669"/>
    <property type="project" value="UniProtKB-ARBA"/>
</dbReference>
<evidence type="ECO:0000256" key="5">
    <source>
        <dbReference type="ARBA" id="ARBA00022824"/>
    </source>
</evidence>
<keyword evidence="4" id="KW-0677">Repeat</keyword>
<protein>
    <recommendedName>
        <fullName evidence="11">Reticulocalbin-3</fullName>
    </recommendedName>
</protein>
<feature type="signal peptide" evidence="12">
    <location>
        <begin position="1"/>
        <end position="18"/>
    </location>
</feature>
<reference evidence="14 15" key="1">
    <citation type="submission" date="2024-08" db="EMBL/GenBank/DDBJ databases">
        <title>Gnathostoma spinigerum genome.</title>
        <authorList>
            <person name="Gonzalez-Bertolin B."/>
            <person name="Monzon S."/>
            <person name="Zaballos A."/>
            <person name="Jimenez P."/>
            <person name="Dekumyoy P."/>
            <person name="Varona S."/>
            <person name="Cuesta I."/>
            <person name="Sumanam S."/>
            <person name="Adisakwattana P."/>
            <person name="Gasser R.B."/>
            <person name="Hernandez-Gonzalez A."/>
            <person name="Young N.D."/>
            <person name="Perteguer M.J."/>
        </authorList>
    </citation>
    <scope>NUCLEOTIDE SEQUENCE [LARGE SCALE GENOMIC DNA]</scope>
    <source>
        <strain evidence="14">AL3</strain>
        <tissue evidence="14">Liver</tissue>
    </source>
</reference>
<comment type="subunit">
    <text evidence="10">Interacts with PCSK6 (immature form including the propeptide); probably involved in the maturation and the secretion of PCSK6.</text>
</comment>
<dbReference type="InterPro" id="IPR002048">
    <property type="entry name" value="EF_hand_dom"/>
</dbReference>
<dbReference type="PANTHER" id="PTHR10827">
    <property type="entry name" value="RETICULOCALBIN"/>
    <property type="match status" value="1"/>
</dbReference>
<evidence type="ECO:0000256" key="2">
    <source>
        <dbReference type="ARBA" id="ARBA00022723"/>
    </source>
</evidence>
<keyword evidence="6" id="KW-0106">Calcium</keyword>
<dbReference type="SMART" id="SM00054">
    <property type="entry name" value="EFh"/>
    <property type="match status" value="6"/>
</dbReference>